<reference evidence="6 7" key="1">
    <citation type="submission" date="2019-02" db="EMBL/GenBank/DDBJ databases">
        <title>Deep-cultivation of Planctomycetes and their phenomic and genomic characterization uncovers novel biology.</title>
        <authorList>
            <person name="Wiegand S."/>
            <person name="Jogler M."/>
            <person name="Boedeker C."/>
            <person name="Pinto D."/>
            <person name="Vollmers J."/>
            <person name="Rivas-Marin E."/>
            <person name="Kohn T."/>
            <person name="Peeters S.H."/>
            <person name="Heuer A."/>
            <person name="Rast P."/>
            <person name="Oberbeckmann S."/>
            <person name="Bunk B."/>
            <person name="Jeske O."/>
            <person name="Meyerdierks A."/>
            <person name="Storesund J.E."/>
            <person name="Kallscheuer N."/>
            <person name="Luecker S."/>
            <person name="Lage O.M."/>
            <person name="Pohl T."/>
            <person name="Merkel B.J."/>
            <person name="Hornburger P."/>
            <person name="Mueller R.-W."/>
            <person name="Bruemmer F."/>
            <person name="Labrenz M."/>
            <person name="Spormann A.M."/>
            <person name="Op den Camp H."/>
            <person name="Overmann J."/>
            <person name="Amann R."/>
            <person name="Jetten M.S.M."/>
            <person name="Mascher T."/>
            <person name="Medema M.H."/>
            <person name="Devos D.P."/>
            <person name="Kaster A.-K."/>
            <person name="Ovreas L."/>
            <person name="Rohde M."/>
            <person name="Galperin M.Y."/>
            <person name="Jogler C."/>
        </authorList>
    </citation>
    <scope>NUCLEOTIDE SEQUENCE [LARGE SCALE GENOMIC DNA]</scope>
    <source>
        <strain evidence="6 7">Mal4</strain>
    </source>
</reference>
<dbReference type="InterPro" id="IPR024087">
    <property type="entry name" value="Creatininase-like_sf"/>
</dbReference>
<dbReference type="AlphaFoldDB" id="A0A517Z4P3"/>
<keyword evidence="2" id="KW-0479">Metal-binding</keyword>
<dbReference type="Pfam" id="PF02633">
    <property type="entry name" value="Creatininase"/>
    <property type="match status" value="1"/>
</dbReference>
<comment type="similarity">
    <text evidence="5">Belongs to the creatininase superfamily.</text>
</comment>
<gene>
    <name evidence="6" type="primary">crnA_1</name>
    <name evidence="6" type="ORF">Mal4_17570</name>
</gene>
<keyword evidence="3 6" id="KW-0378">Hydrolase</keyword>
<dbReference type="PANTHER" id="PTHR35005:SF1">
    <property type="entry name" value="2-AMINO-5-FORMYLAMINO-6-RIBOSYLAMINOPYRIMIDIN-4(3H)-ONE 5'-MONOPHOSPHATE DEFORMYLASE"/>
    <property type="match status" value="1"/>
</dbReference>
<dbReference type="InterPro" id="IPR003785">
    <property type="entry name" value="Creatininase/forma_Hydrolase"/>
</dbReference>
<dbReference type="EMBL" id="CP036275">
    <property type="protein sequence ID" value="QDU37444.1"/>
    <property type="molecule type" value="Genomic_DNA"/>
</dbReference>
<keyword evidence="4" id="KW-0862">Zinc</keyword>
<proteinExistence type="inferred from homology"/>
<evidence type="ECO:0000256" key="1">
    <source>
        <dbReference type="ARBA" id="ARBA00001947"/>
    </source>
</evidence>
<accession>A0A517Z4P3</accession>
<dbReference type="OrthoDB" id="9801445at2"/>
<keyword evidence="7" id="KW-1185">Reference proteome</keyword>
<dbReference type="RefSeq" id="WP_145368280.1">
    <property type="nucleotide sequence ID" value="NZ_CP036275.1"/>
</dbReference>
<evidence type="ECO:0000256" key="3">
    <source>
        <dbReference type="ARBA" id="ARBA00022801"/>
    </source>
</evidence>
<dbReference type="GO" id="GO:0016811">
    <property type="term" value="F:hydrolase activity, acting on carbon-nitrogen (but not peptide) bonds, in linear amides"/>
    <property type="evidence" value="ECO:0007669"/>
    <property type="project" value="TreeGrafter"/>
</dbReference>
<dbReference type="Proteomes" id="UP000320496">
    <property type="component" value="Chromosome"/>
</dbReference>
<evidence type="ECO:0000313" key="7">
    <source>
        <dbReference type="Proteomes" id="UP000320496"/>
    </source>
</evidence>
<dbReference type="EC" id="3.5.2.10" evidence="6"/>
<dbReference type="Gene3D" id="3.40.50.10310">
    <property type="entry name" value="Creatininase"/>
    <property type="match status" value="1"/>
</dbReference>
<evidence type="ECO:0000256" key="5">
    <source>
        <dbReference type="ARBA" id="ARBA00024029"/>
    </source>
</evidence>
<evidence type="ECO:0000256" key="2">
    <source>
        <dbReference type="ARBA" id="ARBA00022723"/>
    </source>
</evidence>
<comment type="cofactor">
    <cofactor evidence="1">
        <name>Zn(2+)</name>
        <dbReference type="ChEBI" id="CHEBI:29105"/>
    </cofactor>
</comment>
<dbReference type="PANTHER" id="PTHR35005">
    <property type="entry name" value="3-DEHYDRO-SCYLLO-INOSOSE HYDROLASE"/>
    <property type="match status" value="1"/>
</dbReference>
<dbReference type="GO" id="GO:0046872">
    <property type="term" value="F:metal ion binding"/>
    <property type="evidence" value="ECO:0007669"/>
    <property type="project" value="UniProtKB-KW"/>
</dbReference>
<name>A0A517Z4P3_9PLAN</name>
<sequence length="247" mass="27618">MQLTNMNWGDVADLSPDTPVVVPIAALEQHGRHMPLFTDSILLGEVVRRVQEPLADSVLFAPLTWLGNSEHHLDFPGTLSAAPRTYLDLLGQLVENFLFHGFRRIVFLNGHGGNIVPSQQALFEVRQRHRERDDLTLLAATYWTLGDSPADHIEGLTQRQMGHACEWETSMMLRINPQLVGDYENLEPISQEPSYAPASRAWITKDRSAIGYIGSPHAATAEKGEALLSFFAENVTRFLQRVAHGEE</sequence>
<protein>
    <submittedName>
        <fullName evidence="6">Creatinine amidohydrolase</fullName>
        <ecNumber evidence="6">3.5.2.10</ecNumber>
    </submittedName>
</protein>
<evidence type="ECO:0000313" key="6">
    <source>
        <dbReference type="EMBL" id="QDU37444.1"/>
    </source>
</evidence>
<dbReference type="SUPFAM" id="SSF102215">
    <property type="entry name" value="Creatininase"/>
    <property type="match status" value="1"/>
</dbReference>
<organism evidence="6 7">
    <name type="scientific">Maioricimonas rarisocia</name>
    <dbReference type="NCBI Taxonomy" id="2528026"/>
    <lineage>
        <taxon>Bacteria</taxon>
        <taxon>Pseudomonadati</taxon>
        <taxon>Planctomycetota</taxon>
        <taxon>Planctomycetia</taxon>
        <taxon>Planctomycetales</taxon>
        <taxon>Planctomycetaceae</taxon>
        <taxon>Maioricimonas</taxon>
    </lineage>
</organism>
<dbReference type="GO" id="GO:0047789">
    <property type="term" value="F:creatininase activity"/>
    <property type="evidence" value="ECO:0007669"/>
    <property type="project" value="UniProtKB-EC"/>
</dbReference>
<evidence type="ECO:0000256" key="4">
    <source>
        <dbReference type="ARBA" id="ARBA00022833"/>
    </source>
</evidence>
<dbReference type="KEGG" id="mri:Mal4_17570"/>
<dbReference type="GO" id="GO:0009231">
    <property type="term" value="P:riboflavin biosynthetic process"/>
    <property type="evidence" value="ECO:0007669"/>
    <property type="project" value="TreeGrafter"/>
</dbReference>